<name>A0A0G1F406_9BACT</name>
<dbReference type="Proteomes" id="UP000034669">
    <property type="component" value="Unassembled WGS sequence"/>
</dbReference>
<evidence type="ECO:0000313" key="9">
    <source>
        <dbReference type="EMBL" id="KKS89901.1"/>
    </source>
</evidence>
<comment type="subcellular location">
    <subcellularLocation>
        <location evidence="1">Cell membrane</location>
        <topology evidence="1">Multi-pass membrane protein</topology>
    </subcellularLocation>
</comment>
<dbReference type="PANTHER" id="PTHR33908:SF3">
    <property type="entry name" value="UNDECAPRENYL PHOSPHATE-ALPHA-4-AMINO-4-DEOXY-L-ARABINOSE ARABINOSYL TRANSFERASE"/>
    <property type="match status" value="1"/>
</dbReference>
<evidence type="ECO:0000256" key="2">
    <source>
        <dbReference type="ARBA" id="ARBA00022475"/>
    </source>
</evidence>
<feature type="transmembrane region" description="Helical" evidence="8">
    <location>
        <begin position="297"/>
        <end position="313"/>
    </location>
</feature>
<dbReference type="EMBL" id="LCFI01000013">
    <property type="protein sequence ID" value="KKS89901.1"/>
    <property type="molecule type" value="Genomic_DNA"/>
</dbReference>
<comment type="caution">
    <text evidence="9">The sequence shown here is derived from an EMBL/GenBank/DDBJ whole genome shotgun (WGS) entry which is preliminary data.</text>
</comment>
<evidence type="ECO:0000256" key="8">
    <source>
        <dbReference type="SAM" id="Phobius"/>
    </source>
</evidence>
<feature type="transmembrane region" description="Helical" evidence="8">
    <location>
        <begin position="171"/>
        <end position="195"/>
    </location>
</feature>
<evidence type="ECO:0000256" key="5">
    <source>
        <dbReference type="ARBA" id="ARBA00022692"/>
    </source>
</evidence>
<organism evidence="9 10">
    <name type="scientific">Candidatus Woesebacteria bacterium GW2011_GWA1_43_12</name>
    <dbReference type="NCBI Taxonomy" id="1618557"/>
    <lineage>
        <taxon>Bacteria</taxon>
        <taxon>Candidatus Woeseibacteriota</taxon>
    </lineage>
</organism>
<reference evidence="9 10" key="1">
    <citation type="journal article" date="2015" name="Nature">
        <title>rRNA introns, odd ribosomes, and small enigmatic genomes across a large radiation of phyla.</title>
        <authorList>
            <person name="Brown C.T."/>
            <person name="Hug L.A."/>
            <person name="Thomas B.C."/>
            <person name="Sharon I."/>
            <person name="Castelle C.J."/>
            <person name="Singh A."/>
            <person name="Wilkins M.J."/>
            <person name="Williams K.H."/>
            <person name="Banfield J.F."/>
        </authorList>
    </citation>
    <scope>NUCLEOTIDE SEQUENCE [LARGE SCALE GENOMIC DNA]</scope>
</reference>
<evidence type="ECO:0008006" key="11">
    <source>
        <dbReference type="Google" id="ProtNLM"/>
    </source>
</evidence>
<feature type="transmembrane region" description="Helical" evidence="8">
    <location>
        <begin position="201"/>
        <end position="219"/>
    </location>
</feature>
<dbReference type="PANTHER" id="PTHR33908">
    <property type="entry name" value="MANNOSYLTRANSFERASE YKCB-RELATED"/>
    <property type="match status" value="1"/>
</dbReference>
<dbReference type="GO" id="GO:0010041">
    <property type="term" value="P:response to iron(III) ion"/>
    <property type="evidence" value="ECO:0007669"/>
    <property type="project" value="TreeGrafter"/>
</dbReference>
<keyword evidence="4" id="KW-0808">Transferase</keyword>
<keyword evidence="7 8" id="KW-0472">Membrane</keyword>
<keyword evidence="5 8" id="KW-0812">Transmembrane</keyword>
<dbReference type="InterPro" id="IPR050297">
    <property type="entry name" value="LipidA_mod_glycosyltrf_83"/>
</dbReference>
<sequence>MIITDSMTWFVSIILALSLLLRVGLLDKVPAELFGDEIDVGYQAYSLLKTGKDLYGQVLPTYIHSLSEWRTPLLMYATVPTIAAFGLNEWGVRLPEVVFGTLAPIILFLLIYKYSRSYTLSLSGSFALALMPWHIWYSRAAFEVVLMLDLVMLGTLLFLKKRFELCALSFALAMYSYSTAMLFVPLWIFFLHIYTRAKPKILSLLLLLITVTPLVFNTISGRAGARFELLSVFNSSDIFKNQLMRKDDTLVPSIWHNKFEYSARAFFNNYLRAFSSDFLFIRGDPVFRHSPQVTGQLLPLSAPFVVLGIWYLAKRKQWLWFVWLLLAPIPSALTADGGFHATRLFFMIPPLAVAMGAGFLQLRRSLSLLLLLLLTINFIWVGHYYLVHYPKDSSVWWHVGYQDVLTKLAVIAPDYSRVFINNTYEPSLERFLFWTKYSPALFQKYFVIDKPQAEIVPNYNGFSLDGKYYFGNFSKTDYRSYLIPGSLYLISQRDNVDGDWDWRVSPPDNVTVLATSTNLSNQPLFYLITRK</sequence>
<accession>A0A0G1F406</accession>
<feature type="transmembrane region" description="Helical" evidence="8">
    <location>
        <begin position="135"/>
        <end position="159"/>
    </location>
</feature>
<dbReference type="AlphaFoldDB" id="A0A0G1F406"/>
<feature type="transmembrane region" description="Helical" evidence="8">
    <location>
        <begin position="319"/>
        <end position="337"/>
    </location>
</feature>
<dbReference type="GO" id="GO:0009103">
    <property type="term" value="P:lipopolysaccharide biosynthetic process"/>
    <property type="evidence" value="ECO:0007669"/>
    <property type="project" value="UniProtKB-ARBA"/>
</dbReference>
<evidence type="ECO:0000256" key="4">
    <source>
        <dbReference type="ARBA" id="ARBA00022679"/>
    </source>
</evidence>
<evidence type="ECO:0000256" key="3">
    <source>
        <dbReference type="ARBA" id="ARBA00022676"/>
    </source>
</evidence>
<evidence type="ECO:0000313" key="10">
    <source>
        <dbReference type="Proteomes" id="UP000034669"/>
    </source>
</evidence>
<gene>
    <name evidence="9" type="ORF">UV66_C0013G0002</name>
</gene>
<feature type="transmembrane region" description="Helical" evidence="8">
    <location>
        <begin position="97"/>
        <end position="115"/>
    </location>
</feature>
<protein>
    <recommendedName>
        <fullName evidence="11">Glycosyltransferase RgtA/B/C/D-like domain-containing protein</fullName>
    </recommendedName>
</protein>
<keyword evidence="3" id="KW-0328">Glycosyltransferase</keyword>
<feature type="transmembrane region" description="Helical" evidence="8">
    <location>
        <begin position="368"/>
        <end position="387"/>
    </location>
</feature>
<dbReference type="GO" id="GO:0005886">
    <property type="term" value="C:plasma membrane"/>
    <property type="evidence" value="ECO:0007669"/>
    <property type="project" value="UniProtKB-SubCell"/>
</dbReference>
<proteinExistence type="predicted"/>
<keyword evidence="6 8" id="KW-1133">Transmembrane helix</keyword>
<evidence type="ECO:0000256" key="1">
    <source>
        <dbReference type="ARBA" id="ARBA00004651"/>
    </source>
</evidence>
<evidence type="ECO:0000256" key="6">
    <source>
        <dbReference type="ARBA" id="ARBA00022989"/>
    </source>
</evidence>
<evidence type="ECO:0000256" key="7">
    <source>
        <dbReference type="ARBA" id="ARBA00023136"/>
    </source>
</evidence>
<keyword evidence="2" id="KW-1003">Cell membrane</keyword>
<dbReference type="GO" id="GO:0016763">
    <property type="term" value="F:pentosyltransferase activity"/>
    <property type="evidence" value="ECO:0007669"/>
    <property type="project" value="TreeGrafter"/>
</dbReference>